<dbReference type="SUPFAM" id="SSF49373">
    <property type="entry name" value="Invasin/intimin cell-adhesion fragments"/>
    <property type="match status" value="1"/>
</dbReference>
<dbReference type="Pfam" id="PF02368">
    <property type="entry name" value="Big_2"/>
    <property type="match status" value="1"/>
</dbReference>
<reference evidence="5" key="1">
    <citation type="submission" date="2015-05" db="EMBL/GenBank/DDBJ databases">
        <authorList>
            <consortium name="Pathogen Informatics"/>
        </authorList>
    </citation>
    <scope>NUCLEOTIDE SEQUENCE [LARGE SCALE GENOMIC DNA]</scope>
    <source>
        <strain evidence="5">M72</strain>
    </source>
</reference>
<feature type="signal peptide" evidence="2">
    <location>
        <begin position="1"/>
        <end position="28"/>
    </location>
</feature>
<organism evidence="4 5">
    <name type="scientific">Roseburia faecis</name>
    <dbReference type="NCBI Taxonomy" id="301302"/>
    <lineage>
        <taxon>Bacteria</taxon>
        <taxon>Bacillati</taxon>
        <taxon>Bacillota</taxon>
        <taxon>Clostridia</taxon>
        <taxon>Lachnospirales</taxon>
        <taxon>Lachnospiraceae</taxon>
        <taxon>Roseburia</taxon>
    </lineage>
</organism>
<feature type="compositionally biased region" description="Polar residues" evidence="1">
    <location>
        <begin position="338"/>
        <end position="356"/>
    </location>
</feature>
<dbReference type="Proteomes" id="UP000049979">
    <property type="component" value="Unassembled WGS sequence"/>
</dbReference>
<feature type="chain" id="PRO_5005806348" description="BIG2 domain-containing protein" evidence="2">
    <location>
        <begin position="29"/>
        <end position="786"/>
    </location>
</feature>
<feature type="region of interest" description="Disordered" evidence="1">
    <location>
        <begin position="337"/>
        <end position="370"/>
    </location>
</feature>
<protein>
    <recommendedName>
        <fullName evidence="3">BIG2 domain-containing protein</fullName>
    </recommendedName>
</protein>
<evidence type="ECO:0000313" key="4">
    <source>
        <dbReference type="EMBL" id="CRL33202.1"/>
    </source>
</evidence>
<feature type="compositionally biased region" description="Low complexity" evidence="1">
    <location>
        <begin position="359"/>
        <end position="370"/>
    </location>
</feature>
<dbReference type="AlphaFoldDB" id="A0A0M6WBU6"/>
<dbReference type="SMART" id="SM00635">
    <property type="entry name" value="BID_2"/>
    <property type="match status" value="1"/>
</dbReference>
<dbReference type="InterPro" id="IPR003343">
    <property type="entry name" value="Big_2"/>
</dbReference>
<keyword evidence="5" id="KW-1185">Reference proteome</keyword>
<sequence length="786" mass="85285">MKQMKKLLAFVLAFAMIITIYQPSVAYAATKKPRLNAKTMTLQVGQKKTLKVKNAGKKAKLKWSSNKKSIATVSKKGVVKAVKAGNAVVTCKVTTKNGKTTKLTCKVAVKKTAKVTSLTVGSQSELEKALKNKNVRKITVATQGAVTFTVPQGNYSKVDLVINAPNADVVNNGKFKSIDIQAIKPNTYRENAKGNSIKITAVDARIIVEAGASLAKVSVTQEGGKIKIEASGTIDAVEISAPVIVDLAVDGKIGEVNVKAAAVLSVEGKTTTAVPIKVSEKAAGASVVSSTPVDVKAAADISLTLSKGAEGSKVAATGEKTEVAVKNDTATAVKVETPSGTQEVATGTSSKVNSDGKNTETTTTNPGYTYTSPDPLKLTNIMVRSSQKIAAYFNQTVPAEIASEAVTVTDAAGNKVNIDKIYRHQQDTQAYYMEFSEKLQTGEYTITISISGIKFVKKFTYDGSVWASLDAAKKIVQAEMEKTHIASVSGLKSAEICRHAFEEDLKQELSKDTEACKIERWSVQTRPFKYEEEYPDETVEKDHAMVSIWVGIYKGDANYMMNDFVDFACTGDAITVSEPTIVKQLKESIVVSYETGYEYACVTSGTAISDVPEEKWDGYAGRLGNYEIKNLTNNTEYVLYKRLKGCSEMYAQTTFSLDKNADEFEIILKEPDQTTINLETVTSGSAIAVDFGKGMLKYTYGTVPDELQEIGSISFENLKIQQNGYDWNRVSQETGWGIVDIHWNDELFHEGSNTVKFEISFGYAKNDGTIVKQSKSVEITVNFTVQ</sequence>
<dbReference type="EMBL" id="CVRR01000005">
    <property type="protein sequence ID" value="CRL33202.1"/>
    <property type="molecule type" value="Genomic_DNA"/>
</dbReference>
<dbReference type="InterPro" id="IPR008964">
    <property type="entry name" value="Invasin/intimin_cell_adhesion"/>
</dbReference>
<name>A0A0M6WBU6_9FIRM</name>
<evidence type="ECO:0000256" key="1">
    <source>
        <dbReference type="SAM" id="MobiDB-lite"/>
    </source>
</evidence>
<dbReference type="Gene3D" id="2.60.40.1080">
    <property type="match status" value="1"/>
</dbReference>
<feature type="domain" description="BIG2" evidence="3">
    <location>
        <begin position="29"/>
        <end position="103"/>
    </location>
</feature>
<evidence type="ECO:0000313" key="5">
    <source>
        <dbReference type="Proteomes" id="UP000049979"/>
    </source>
</evidence>
<keyword evidence="2" id="KW-0732">Signal</keyword>
<dbReference type="RefSeq" id="WP_055066937.1">
    <property type="nucleotide sequence ID" value="NZ_CP173697.1"/>
</dbReference>
<evidence type="ECO:0000256" key="2">
    <source>
        <dbReference type="SAM" id="SignalP"/>
    </source>
</evidence>
<proteinExistence type="predicted"/>
<evidence type="ECO:0000259" key="3">
    <source>
        <dbReference type="SMART" id="SM00635"/>
    </source>
</evidence>
<accession>A0A0M6WBU6</accession>
<gene>
    <name evidence="4" type="ORF">M72_01481</name>
</gene>